<keyword evidence="7 9" id="KW-0647">Proteasome</keyword>
<comment type="caution">
    <text evidence="9">Lacks conserved residue(s) required for the propagation of feature annotation.</text>
</comment>
<keyword evidence="6 9" id="KW-0068">Autocatalytic cleavage</keyword>
<evidence type="ECO:0000256" key="2">
    <source>
        <dbReference type="ARBA" id="ARBA00022490"/>
    </source>
</evidence>
<dbReference type="SUPFAM" id="SSF56235">
    <property type="entry name" value="N-terminal nucleophile aminohydrolases (Ntn hydrolases)"/>
    <property type="match status" value="1"/>
</dbReference>
<dbReference type="InterPro" id="IPR000243">
    <property type="entry name" value="Pept_T1A_subB"/>
</dbReference>
<evidence type="ECO:0000256" key="7">
    <source>
        <dbReference type="ARBA" id="ARBA00022942"/>
    </source>
</evidence>
<dbReference type="NCBIfam" id="TIGR03634">
    <property type="entry name" value="arc_protsome_B"/>
    <property type="match status" value="1"/>
</dbReference>
<feature type="propeptide" id="PRO_5015365947" description="Removed in mature form; by autocatalysis" evidence="9">
    <location>
        <begin position="1"/>
        <end position="9"/>
    </location>
</feature>
<evidence type="ECO:0000256" key="8">
    <source>
        <dbReference type="ARBA" id="ARBA00023145"/>
    </source>
</evidence>
<dbReference type="GO" id="GO:0005737">
    <property type="term" value="C:cytoplasm"/>
    <property type="evidence" value="ECO:0007669"/>
    <property type="project" value="UniProtKB-SubCell"/>
</dbReference>
<dbReference type="HAMAP" id="MF_02113_A">
    <property type="entry name" value="Proteasome_B_A"/>
    <property type="match status" value="1"/>
</dbReference>
<dbReference type="InterPro" id="IPR023333">
    <property type="entry name" value="Proteasome_suB-type"/>
</dbReference>
<dbReference type="GO" id="GO:0019774">
    <property type="term" value="C:proteasome core complex, beta-subunit complex"/>
    <property type="evidence" value="ECO:0007669"/>
    <property type="project" value="UniProtKB-UniRule"/>
</dbReference>
<dbReference type="PROSITE" id="PS51476">
    <property type="entry name" value="PROTEASOME_BETA_2"/>
    <property type="match status" value="1"/>
</dbReference>
<comment type="function">
    <text evidence="9">Component of the proteasome core, a large protease complex with broad specificity involved in protein degradation.</text>
</comment>
<evidence type="ECO:0000256" key="5">
    <source>
        <dbReference type="ARBA" id="ARBA00022801"/>
    </source>
</evidence>
<comment type="caution">
    <text evidence="10">The sequence shown here is derived from an EMBL/GenBank/DDBJ whole genome shotgun (WGS) entry which is preliminary data.</text>
</comment>
<keyword evidence="2 9" id="KW-0963">Cytoplasm</keyword>
<accession>A0A2R7Y4G7</accession>
<comment type="subcellular location">
    <subcellularLocation>
        <location evidence="9">Cytoplasm</location>
    </subcellularLocation>
</comment>
<dbReference type="EC" id="3.4.25.1" evidence="9"/>
<dbReference type="PANTHER" id="PTHR32194">
    <property type="entry name" value="METALLOPROTEASE TLDD"/>
    <property type="match status" value="1"/>
</dbReference>
<name>A0A2R7Y4G7_9CREN</name>
<dbReference type="InterPro" id="IPR029055">
    <property type="entry name" value="Ntn_hydrolases_N"/>
</dbReference>
<dbReference type="GO" id="GO:0010498">
    <property type="term" value="P:proteasomal protein catabolic process"/>
    <property type="evidence" value="ECO:0007669"/>
    <property type="project" value="UniProtKB-UniRule"/>
</dbReference>
<keyword evidence="4 9" id="KW-0888">Threonine protease</keyword>
<evidence type="ECO:0000313" key="11">
    <source>
        <dbReference type="Proteomes" id="UP000244093"/>
    </source>
</evidence>
<evidence type="ECO:0000256" key="3">
    <source>
        <dbReference type="ARBA" id="ARBA00022670"/>
    </source>
</evidence>
<dbReference type="EMBL" id="NBVN01000004">
    <property type="protein sequence ID" value="PUA32257.1"/>
    <property type="molecule type" value="Genomic_DNA"/>
</dbReference>
<dbReference type="PANTHER" id="PTHR32194:SF0">
    <property type="entry name" value="ATP-DEPENDENT PROTEASE SUBUNIT HSLV"/>
    <property type="match status" value="1"/>
</dbReference>
<evidence type="ECO:0000256" key="9">
    <source>
        <dbReference type="HAMAP-Rule" id="MF_02113"/>
    </source>
</evidence>
<protein>
    <recommendedName>
        <fullName evidence="9">Proteasome subunit beta</fullName>
        <ecNumber evidence="9">3.4.25.1</ecNumber>
    </recommendedName>
    <alternativeName>
        <fullName evidence="9">20S proteasome beta subunit</fullName>
    </alternativeName>
    <alternativeName>
        <fullName evidence="9">Proteasome core protein PsmB</fullName>
    </alternativeName>
</protein>
<feature type="chain" id="PRO_5023313423" description="Proteasome subunit beta" evidence="9">
    <location>
        <begin position="10"/>
        <end position="201"/>
    </location>
</feature>
<dbReference type="Gene3D" id="3.60.20.10">
    <property type="entry name" value="Glutamine Phosphoribosylpyrophosphate, subunit 1, domain 1"/>
    <property type="match status" value="1"/>
</dbReference>
<dbReference type="GO" id="GO:0004298">
    <property type="term" value="F:threonine-type endopeptidase activity"/>
    <property type="evidence" value="ECO:0007669"/>
    <property type="project" value="UniProtKB-UniRule"/>
</dbReference>
<dbReference type="Proteomes" id="UP000244093">
    <property type="component" value="Unassembled WGS sequence"/>
</dbReference>
<comment type="activity regulation">
    <text evidence="9">The formation of the proteasomal ATPase PAN-20S proteasome complex, via the docking of the C-termini of PAN into the intersubunit pockets in the alpha-rings, triggers opening of the gate for substrate entry. Interconversion between the open-gate and close-gate conformations leads to a dynamic regulation of the 20S proteasome proteolysis activity.</text>
</comment>
<evidence type="ECO:0000256" key="4">
    <source>
        <dbReference type="ARBA" id="ARBA00022698"/>
    </source>
</evidence>
<evidence type="ECO:0000256" key="1">
    <source>
        <dbReference type="ARBA" id="ARBA00001198"/>
    </source>
</evidence>
<proteinExistence type="inferred from homology"/>
<dbReference type="PRINTS" id="PR00141">
    <property type="entry name" value="PROTEASOME"/>
</dbReference>
<comment type="similarity">
    <text evidence="9">Belongs to the peptidase T1B family.</text>
</comment>
<dbReference type="InterPro" id="IPR019983">
    <property type="entry name" value="Pept_T1A_Psome_bsu_arc"/>
</dbReference>
<keyword evidence="3 9" id="KW-0645">Protease</keyword>
<reference evidence="10 11" key="1">
    <citation type="journal article" date="2018" name="Syst. Appl. Microbiol.">
        <title>A new symbiotic nanoarchaeote (Candidatus Nanoclepta minutus) and its host (Zestosphaera tikiterensis gen. nov., sp. nov.) from a New Zealand hot spring.</title>
        <authorList>
            <person name="St John E."/>
            <person name="Liu Y."/>
            <person name="Podar M."/>
            <person name="Stott M.B."/>
            <person name="Meneghin J."/>
            <person name="Chen Z."/>
            <person name="Lagutin K."/>
            <person name="Mitchell K."/>
            <person name="Reysenbach A.L."/>
        </authorList>
    </citation>
    <scope>NUCLEOTIDE SEQUENCE [LARGE SCALE GENOMIC DNA]</scope>
    <source>
        <strain evidence="10">NZ3</strain>
    </source>
</reference>
<comment type="catalytic activity">
    <reaction evidence="1 9">
        <text>Cleavage of peptide bonds with very broad specificity.</text>
        <dbReference type="EC" id="3.4.25.1"/>
    </reaction>
</comment>
<comment type="subunit">
    <text evidence="9">The 20S proteasome core is composed of 14 alpha and 14 beta subunits that assemble into four stacked heptameric rings, resulting in a barrel-shaped structure. The two inner rings, each composed of seven catalytic beta subunits, are sandwiched by two outer rings, each composed of seven alpha subunits. The catalytic chamber with the active sites is on the inside of the barrel. Has a gated structure, the ends of the cylinder being occluded by the N-termini of the alpha-subunits. Is capped at one or both ends by the proteasome regulatory ATPase, PAN.</text>
</comment>
<dbReference type="InterPro" id="IPR001353">
    <property type="entry name" value="Proteasome_sua/b"/>
</dbReference>
<evidence type="ECO:0000313" key="10">
    <source>
        <dbReference type="EMBL" id="PUA32257.1"/>
    </source>
</evidence>
<gene>
    <name evidence="9" type="primary">psmB</name>
    <name evidence="10" type="ORF">B7O98_06205</name>
</gene>
<organism evidence="10 11">
    <name type="scientific">Zestosphaera tikiterensis</name>
    <dbReference type="NCBI Taxonomy" id="1973259"/>
    <lineage>
        <taxon>Archaea</taxon>
        <taxon>Thermoproteota</taxon>
        <taxon>Thermoprotei</taxon>
        <taxon>Desulfurococcales</taxon>
        <taxon>Desulfurococcaceae</taxon>
        <taxon>Zestosphaera</taxon>
    </lineage>
</organism>
<keyword evidence="5 9" id="KW-0378">Hydrolase</keyword>
<dbReference type="Pfam" id="PF00227">
    <property type="entry name" value="Proteasome"/>
    <property type="match status" value="1"/>
</dbReference>
<keyword evidence="8 9" id="KW-0865">Zymogen</keyword>
<dbReference type="AlphaFoldDB" id="A0A2R7Y4G7"/>
<sequence>MAYASVGTGATAVGVKINNGVVLASEKRVSYGGFIMSKTARKVFPIKNRFGIAFAGLFSDIQTLNRTMNVLIHQYEIENGRPITVHSAAKLLSVILYQNKYLPFLSEIIFGGIDESGPHLYVMDALGSLIEDDYAAVGTGAPIAIGIIESRYKPDMSVEEAIKLVADAISAAVKRDVMSGDGVDIVAITSKGVIEETRPIS</sequence>
<evidence type="ECO:0000256" key="6">
    <source>
        <dbReference type="ARBA" id="ARBA00022813"/>
    </source>
</evidence>